<feature type="chain" id="PRO_5042553402" evidence="2">
    <location>
        <begin position="17"/>
        <end position="348"/>
    </location>
</feature>
<feature type="transmembrane region" description="Helical" evidence="1">
    <location>
        <begin position="328"/>
        <end position="346"/>
    </location>
</feature>
<sequence>MSLIIALVALSTPAFSANLTLVGWQNNDDTRSTWDIVWTCLSTILACTWTVLCLDISARFRAGASVITSKTKIWLVALLCPELIVLEAVKQFFIVQDLVSACNAVQNTSTRGQHFSSVQAQSTAGPAQPRWTRTQGYCIIMDGLALQTRDDQLYTVPGQYAECIVRSGLMQSSDFKDEDVKDRSKNDTLGKVFTVAQSSWLTCNMVARAIFSLPVCPLEIITLGYVFCGLIIYGFWWRKPTDMTTQIIISLPYTRADIPTEAKSILDKSPNNWAPLIHKSRGNISGSVPPSRTHFFFFDVLSPAGTEKYPKRSPEAFRRKMPEDVESLVYLCSTLVALAFSGIHLAEY</sequence>
<feature type="transmembrane region" description="Helical" evidence="1">
    <location>
        <begin position="36"/>
        <end position="54"/>
    </location>
</feature>
<dbReference type="Proteomes" id="UP001251528">
    <property type="component" value="Unassembled WGS sequence"/>
</dbReference>
<proteinExistence type="predicted"/>
<keyword evidence="1" id="KW-0472">Membrane</keyword>
<gene>
    <name evidence="3" type="ORF">QQS21_012028</name>
</gene>
<accession>A0AAJ0FMS7</accession>
<dbReference type="PANTHER" id="PTHR35043:SF7">
    <property type="entry name" value="TRANSCRIPTION FACTOR DOMAIN-CONTAINING PROTEIN"/>
    <property type="match status" value="1"/>
</dbReference>
<dbReference type="PANTHER" id="PTHR35043">
    <property type="entry name" value="TRANSCRIPTION FACTOR DOMAIN-CONTAINING PROTEIN"/>
    <property type="match status" value="1"/>
</dbReference>
<keyword evidence="1" id="KW-0812">Transmembrane</keyword>
<dbReference type="AlphaFoldDB" id="A0AAJ0FMS7"/>
<dbReference type="EMBL" id="JASWJB010000458">
    <property type="protein sequence ID" value="KAK2590291.1"/>
    <property type="molecule type" value="Genomic_DNA"/>
</dbReference>
<keyword evidence="2" id="KW-0732">Signal</keyword>
<name>A0AAJ0FMS7_9HYPO</name>
<feature type="transmembrane region" description="Helical" evidence="1">
    <location>
        <begin position="217"/>
        <end position="236"/>
    </location>
</feature>
<keyword evidence="4" id="KW-1185">Reference proteome</keyword>
<evidence type="ECO:0000313" key="4">
    <source>
        <dbReference type="Proteomes" id="UP001251528"/>
    </source>
</evidence>
<evidence type="ECO:0000313" key="3">
    <source>
        <dbReference type="EMBL" id="KAK2590291.1"/>
    </source>
</evidence>
<evidence type="ECO:0000256" key="1">
    <source>
        <dbReference type="SAM" id="Phobius"/>
    </source>
</evidence>
<protein>
    <submittedName>
        <fullName evidence="3">Uncharacterized protein</fullName>
    </submittedName>
</protein>
<keyword evidence="1" id="KW-1133">Transmembrane helix</keyword>
<comment type="caution">
    <text evidence="3">The sequence shown here is derived from an EMBL/GenBank/DDBJ whole genome shotgun (WGS) entry which is preliminary data.</text>
</comment>
<evidence type="ECO:0000256" key="2">
    <source>
        <dbReference type="SAM" id="SignalP"/>
    </source>
</evidence>
<organism evidence="3 4">
    <name type="scientific">Conoideocrella luteorostrata</name>
    <dbReference type="NCBI Taxonomy" id="1105319"/>
    <lineage>
        <taxon>Eukaryota</taxon>
        <taxon>Fungi</taxon>
        <taxon>Dikarya</taxon>
        <taxon>Ascomycota</taxon>
        <taxon>Pezizomycotina</taxon>
        <taxon>Sordariomycetes</taxon>
        <taxon>Hypocreomycetidae</taxon>
        <taxon>Hypocreales</taxon>
        <taxon>Clavicipitaceae</taxon>
        <taxon>Conoideocrella</taxon>
    </lineage>
</organism>
<reference evidence="3" key="1">
    <citation type="submission" date="2023-06" db="EMBL/GenBank/DDBJ databases">
        <title>Conoideocrella luteorostrata (Hypocreales: Clavicipitaceae), a potential biocontrol fungus for elongate hemlock scale in United States Christmas tree production areas.</title>
        <authorList>
            <person name="Barrett H."/>
            <person name="Lovett B."/>
            <person name="Macias A.M."/>
            <person name="Stajich J.E."/>
            <person name="Kasson M.T."/>
        </authorList>
    </citation>
    <scope>NUCLEOTIDE SEQUENCE</scope>
    <source>
        <strain evidence="3">ARSEF 14590</strain>
    </source>
</reference>
<feature type="signal peptide" evidence="2">
    <location>
        <begin position="1"/>
        <end position="16"/>
    </location>
</feature>